<keyword evidence="1" id="KW-0812">Transmembrane</keyword>
<reference evidence="2 3" key="1">
    <citation type="submission" date="2016-11" db="EMBL/GenBank/DDBJ databases">
        <title>The macronuclear genome of Stentor coeruleus: a giant cell with tiny introns.</title>
        <authorList>
            <person name="Slabodnick M."/>
            <person name="Ruby J.G."/>
            <person name="Reiff S.B."/>
            <person name="Swart E.C."/>
            <person name="Gosai S."/>
            <person name="Prabakaran S."/>
            <person name="Witkowska E."/>
            <person name="Larue G.E."/>
            <person name="Fisher S."/>
            <person name="Freeman R.M."/>
            <person name="Gunawardena J."/>
            <person name="Chu W."/>
            <person name="Stover N.A."/>
            <person name="Gregory B.D."/>
            <person name="Nowacki M."/>
            <person name="Derisi J."/>
            <person name="Roy S.W."/>
            <person name="Marshall W.F."/>
            <person name="Sood P."/>
        </authorList>
    </citation>
    <scope>NUCLEOTIDE SEQUENCE [LARGE SCALE GENOMIC DNA]</scope>
    <source>
        <strain evidence="2">WM001</strain>
    </source>
</reference>
<dbReference type="AlphaFoldDB" id="A0A1R2BAY4"/>
<evidence type="ECO:0000313" key="2">
    <source>
        <dbReference type="EMBL" id="OMJ73924.1"/>
    </source>
</evidence>
<feature type="transmembrane region" description="Helical" evidence="1">
    <location>
        <begin position="245"/>
        <end position="264"/>
    </location>
</feature>
<dbReference type="EMBL" id="MPUH01000787">
    <property type="protein sequence ID" value="OMJ73924.1"/>
    <property type="molecule type" value="Genomic_DNA"/>
</dbReference>
<feature type="transmembrane region" description="Helical" evidence="1">
    <location>
        <begin position="203"/>
        <end position="224"/>
    </location>
</feature>
<feature type="transmembrane region" description="Helical" evidence="1">
    <location>
        <begin position="284"/>
        <end position="307"/>
    </location>
</feature>
<comment type="caution">
    <text evidence="2">The sequence shown here is derived from an EMBL/GenBank/DDBJ whole genome shotgun (WGS) entry which is preliminary data.</text>
</comment>
<feature type="transmembrane region" description="Helical" evidence="1">
    <location>
        <begin position="370"/>
        <end position="389"/>
    </location>
</feature>
<accession>A0A1R2BAY4</accession>
<keyword evidence="3" id="KW-1185">Reference proteome</keyword>
<sequence length="511" mass="59181">MVMANNSVVISFTEDLGVSLKEENIKVYIENAKFSNGFVKLSNNMFLVPIQFFSDIYADTEITISFINIELIGSKNEQYSKVELKAKLNKMEYYVSYEITKKAVNYTQTGVIVSISASIVSAIFSNPSLAWILLSKIQLITYIPLNSNPLTSVLKLFFCGFSIENLIPSSFSNYIKIPHFSDAYLEARRYGIKTSSFIYNAEFLILDFLIILGSFPFIYIMTKIKIREITEKFIGLLKNYRYNVFLRYWIQSYLDLGMFATITFRTLVDKKISDYNWLDYLNGGISIIVIVIYKQILAILTPFVLFIGSALSYKKLHSQNNQEYLSRWGSLFLEFKNNKGFWSTQYYLIFFIRRLALIISQIYLNSYLKVQGALNIAFSLFQFIFLLAFKPYKEKLILISAFLAEGCVLITNILIYPILFDIENHKNVFKAIETTIVIMIFTESGIQTLFSLYKIAIGLKEIYNRIKNLISSKRYRIQNTDVVKVDTLEITSRNMIPFEQTIEITVNDNQK</sequence>
<dbReference type="Proteomes" id="UP000187209">
    <property type="component" value="Unassembled WGS sequence"/>
</dbReference>
<keyword evidence="1" id="KW-1133">Transmembrane helix</keyword>
<name>A0A1R2BAY4_9CILI</name>
<feature type="transmembrane region" description="Helical" evidence="1">
    <location>
        <begin position="396"/>
        <end position="416"/>
    </location>
</feature>
<evidence type="ECO:0000313" key="3">
    <source>
        <dbReference type="Proteomes" id="UP000187209"/>
    </source>
</evidence>
<gene>
    <name evidence="2" type="ORF">SteCoe_27306</name>
</gene>
<feature type="transmembrane region" description="Helical" evidence="1">
    <location>
        <begin position="346"/>
        <end position="364"/>
    </location>
</feature>
<evidence type="ECO:0000256" key="1">
    <source>
        <dbReference type="SAM" id="Phobius"/>
    </source>
</evidence>
<proteinExistence type="predicted"/>
<organism evidence="2 3">
    <name type="scientific">Stentor coeruleus</name>
    <dbReference type="NCBI Taxonomy" id="5963"/>
    <lineage>
        <taxon>Eukaryota</taxon>
        <taxon>Sar</taxon>
        <taxon>Alveolata</taxon>
        <taxon>Ciliophora</taxon>
        <taxon>Postciliodesmatophora</taxon>
        <taxon>Heterotrichea</taxon>
        <taxon>Heterotrichida</taxon>
        <taxon>Stentoridae</taxon>
        <taxon>Stentor</taxon>
    </lineage>
</organism>
<feature type="transmembrane region" description="Helical" evidence="1">
    <location>
        <begin position="436"/>
        <end position="457"/>
    </location>
</feature>
<protein>
    <recommendedName>
        <fullName evidence="4">TRP C-terminal domain-containing protein</fullName>
    </recommendedName>
</protein>
<keyword evidence="1" id="KW-0472">Membrane</keyword>
<evidence type="ECO:0008006" key="4">
    <source>
        <dbReference type="Google" id="ProtNLM"/>
    </source>
</evidence>